<name>A0A073JQC6_LIMRT</name>
<dbReference type="Proteomes" id="UP000027731">
    <property type="component" value="Unassembled WGS sequence"/>
</dbReference>
<dbReference type="EMBL" id="JOSX01000011">
    <property type="protein sequence ID" value="KEK15930.1"/>
    <property type="molecule type" value="Genomic_DNA"/>
</dbReference>
<dbReference type="AlphaFoldDB" id="A0A073JQC6"/>
<comment type="caution">
    <text evidence="2">The sequence shown here is derived from an EMBL/GenBank/DDBJ whole genome shotgun (WGS) entry which is preliminary data.</text>
</comment>
<gene>
    <name evidence="2" type="ORF">LR3_03520</name>
</gene>
<sequence length="115" mass="12121">MNAQTDALNKYNQAHQLEQDVANAQQAFDEARNAQTAAADKLAAAKAYQQASVKAENAAKALNDANNTLNVAQKALDEARNAQTAAADQLGTTNPDVAALQNAANDAQTKLTKLR</sequence>
<protein>
    <submittedName>
        <fullName evidence="2">Uncharacterized protein</fullName>
    </submittedName>
</protein>
<evidence type="ECO:0000256" key="1">
    <source>
        <dbReference type="SAM" id="Coils"/>
    </source>
</evidence>
<evidence type="ECO:0000313" key="2">
    <source>
        <dbReference type="EMBL" id="KEK15930.1"/>
    </source>
</evidence>
<dbReference type="PATRIC" id="fig|1598.90.peg.659"/>
<keyword evidence="1" id="KW-0175">Coiled coil</keyword>
<feature type="coiled-coil region" evidence="1">
    <location>
        <begin position="7"/>
        <end position="82"/>
    </location>
</feature>
<reference evidence="2 3" key="1">
    <citation type="submission" date="2014-06" db="EMBL/GenBank/DDBJ databases">
        <title>Genetic determinant of reutericyclin biosynthesis of Lactobacillus reuteri.</title>
        <authorList>
            <person name="Lin X."/>
            <person name="Duar R."/>
            <person name="Walter J."/>
            <person name="Gaenzle M."/>
        </authorList>
    </citation>
    <scope>NUCLEOTIDE SEQUENCE [LARGE SCALE GENOMIC DNA]</scope>
    <source>
        <strain evidence="2 3">LTH2584</strain>
    </source>
</reference>
<proteinExistence type="predicted"/>
<accession>A0A073JQC6</accession>
<evidence type="ECO:0000313" key="3">
    <source>
        <dbReference type="Proteomes" id="UP000027731"/>
    </source>
</evidence>
<organism evidence="2 3">
    <name type="scientific">Limosilactobacillus reuteri</name>
    <name type="common">Lactobacillus reuteri</name>
    <dbReference type="NCBI Taxonomy" id="1598"/>
    <lineage>
        <taxon>Bacteria</taxon>
        <taxon>Bacillati</taxon>
        <taxon>Bacillota</taxon>
        <taxon>Bacilli</taxon>
        <taxon>Lactobacillales</taxon>
        <taxon>Lactobacillaceae</taxon>
        <taxon>Limosilactobacillus</taxon>
    </lineage>
</organism>